<dbReference type="AlphaFoldDB" id="A0A836CJP7"/>
<feature type="region of interest" description="Disordered" evidence="2">
    <location>
        <begin position="482"/>
        <end position="501"/>
    </location>
</feature>
<dbReference type="CDD" id="cd14809">
    <property type="entry name" value="bZIP_AUREO-like"/>
    <property type="match status" value="1"/>
</dbReference>
<feature type="compositionally biased region" description="Gly residues" evidence="2">
    <location>
        <begin position="704"/>
        <end position="714"/>
    </location>
</feature>
<feature type="region of interest" description="Disordered" evidence="2">
    <location>
        <begin position="1"/>
        <end position="68"/>
    </location>
</feature>
<feature type="compositionally biased region" description="Pro residues" evidence="2">
    <location>
        <begin position="46"/>
        <end position="61"/>
    </location>
</feature>
<comment type="caution">
    <text evidence="3">The sequence shown here is derived from an EMBL/GenBank/DDBJ whole genome shotgun (WGS) entry which is preliminary data.</text>
</comment>
<feature type="coiled-coil region" evidence="1">
    <location>
        <begin position="247"/>
        <end position="274"/>
    </location>
</feature>
<feature type="compositionally biased region" description="Low complexity" evidence="2">
    <location>
        <begin position="94"/>
        <end position="104"/>
    </location>
</feature>
<evidence type="ECO:0000313" key="3">
    <source>
        <dbReference type="EMBL" id="KAG5187793.1"/>
    </source>
</evidence>
<feature type="compositionally biased region" description="Basic and acidic residues" evidence="2">
    <location>
        <begin position="187"/>
        <end position="197"/>
    </location>
</feature>
<keyword evidence="1" id="KW-0175">Coiled coil</keyword>
<feature type="region of interest" description="Disordered" evidence="2">
    <location>
        <begin position="86"/>
        <end position="140"/>
    </location>
</feature>
<keyword evidence="4" id="KW-1185">Reference proteome</keyword>
<dbReference type="Proteomes" id="UP000664859">
    <property type="component" value="Unassembled WGS sequence"/>
</dbReference>
<evidence type="ECO:0000313" key="4">
    <source>
        <dbReference type="Proteomes" id="UP000664859"/>
    </source>
</evidence>
<feature type="compositionally biased region" description="Acidic residues" evidence="2">
    <location>
        <begin position="674"/>
        <end position="685"/>
    </location>
</feature>
<evidence type="ECO:0008006" key="5">
    <source>
        <dbReference type="Google" id="ProtNLM"/>
    </source>
</evidence>
<feature type="region of interest" description="Disordered" evidence="2">
    <location>
        <begin position="613"/>
        <end position="714"/>
    </location>
</feature>
<evidence type="ECO:0000256" key="2">
    <source>
        <dbReference type="SAM" id="MobiDB-lite"/>
    </source>
</evidence>
<feature type="region of interest" description="Disordered" evidence="2">
    <location>
        <begin position="179"/>
        <end position="247"/>
    </location>
</feature>
<organism evidence="3 4">
    <name type="scientific">Tribonema minus</name>
    <dbReference type="NCBI Taxonomy" id="303371"/>
    <lineage>
        <taxon>Eukaryota</taxon>
        <taxon>Sar</taxon>
        <taxon>Stramenopiles</taxon>
        <taxon>Ochrophyta</taxon>
        <taxon>PX clade</taxon>
        <taxon>Xanthophyceae</taxon>
        <taxon>Tribonematales</taxon>
        <taxon>Tribonemataceae</taxon>
        <taxon>Tribonema</taxon>
    </lineage>
</organism>
<reference evidence="3" key="1">
    <citation type="submission" date="2021-02" db="EMBL/GenBank/DDBJ databases">
        <title>First Annotated Genome of the Yellow-green Alga Tribonema minus.</title>
        <authorList>
            <person name="Mahan K.M."/>
        </authorList>
    </citation>
    <scope>NUCLEOTIDE SEQUENCE</scope>
    <source>
        <strain evidence="3">UTEX B ZZ1240</strain>
    </source>
</reference>
<feature type="compositionally biased region" description="Low complexity" evidence="2">
    <location>
        <begin position="686"/>
        <end position="703"/>
    </location>
</feature>
<sequence>MAAPVASLPTGSDSLTGPSASAMHGAFLSPYSVPPAPHLLSMPPASCAPPPSAPPAPPPPAAAARATRAAQGMAAAAAAAALMQQPPLERKHSAAAGRRSARPATPQMRGGGGADERASGAAAAAAATAPSAGTRRSRSNSLRYDKLHDTAAATQSAVSSPIRAATAAVEGRVAAAGAAEAAAAAPREQRGRARMLSEDDDDDDADAHLDGCSGGGGAKRRRLSALTADERAQASRDRNREHARNTRLRKKAYVEELKKTVEELERHRDWAAREAVISAQRRAEADALRLRVVEAFLELRGGGGSKGGAAAADEARAWRPLVDDAFVLQHAGLTCGGGGSKSPASSRLTGIPHVLAELAELRALLDGVAGSSAAAAPRRDRAAARALPLPRVRLAYAVDAAGMTVGGTTLMAPWRATTVGAVACGARAELVMNGGMLRATFTPQNRLASLHMVFDTAPFAAALSAAVPSRSAPPTAAAAGTAVVSSDSDASGRRCSGSSGGAECSVTAAALPARRSRHPLDEIVDAVRERRSASVCFRASPSGGAVAAGGGGGSDGGGAPLQSLQVFPMSAQGPDTLHFVGVLQMLPEQQTTHTDASPPPFVGYTELVASATGASSSSNAQHAGATQPADDLTGGVSGRPASRLSDGGYASASDSCNDFAFLRDDDGGGGSSDDGGDMDDEEDTGDNTNGDNAGSGRGSPASSSGGGSGGGGGGVTAPAAHMPFLPYLDAGASFGQGMSGAMAAYGWGRASGGAVDYNAGRAGEGAPFNVGAAALALHDFGSGGAASDDGDGASL</sequence>
<dbReference type="EMBL" id="JAFCMP010000082">
    <property type="protein sequence ID" value="KAG5187793.1"/>
    <property type="molecule type" value="Genomic_DNA"/>
</dbReference>
<protein>
    <recommendedName>
        <fullName evidence="5">BZIP domain-containing protein</fullName>
    </recommendedName>
</protein>
<accession>A0A836CJP7</accession>
<gene>
    <name evidence="3" type="ORF">JKP88DRAFT_353597</name>
</gene>
<feature type="compositionally biased region" description="Basic and acidic residues" evidence="2">
    <location>
        <begin position="228"/>
        <end position="244"/>
    </location>
</feature>
<dbReference type="Gene3D" id="1.20.5.170">
    <property type="match status" value="1"/>
</dbReference>
<feature type="compositionally biased region" description="Polar residues" evidence="2">
    <location>
        <begin position="9"/>
        <end position="19"/>
    </location>
</feature>
<evidence type="ECO:0000256" key="1">
    <source>
        <dbReference type="SAM" id="Coils"/>
    </source>
</evidence>
<feature type="compositionally biased region" description="Low complexity" evidence="2">
    <location>
        <begin position="119"/>
        <end position="134"/>
    </location>
</feature>
<proteinExistence type="predicted"/>
<name>A0A836CJP7_9STRA</name>